<feature type="region of interest" description="Disordered" evidence="7">
    <location>
        <begin position="1"/>
        <end position="29"/>
    </location>
</feature>
<dbReference type="PANTHER" id="PTHR10994">
    <property type="entry name" value="RETICULON"/>
    <property type="match status" value="1"/>
</dbReference>
<feature type="region of interest" description="Disordered" evidence="7">
    <location>
        <begin position="277"/>
        <end position="312"/>
    </location>
</feature>
<gene>
    <name evidence="9" type="ORF">G210_3833</name>
</gene>
<evidence type="ECO:0000256" key="1">
    <source>
        <dbReference type="ARBA" id="ARBA00004477"/>
    </source>
</evidence>
<dbReference type="eggNOG" id="KOG1792">
    <property type="taxonomic scope" value="Eukaryota"/>
</dbReference>
<dbReference type="GO" id="GO:0005789">
    <property type="term" value="C:endoplasmic reticulum membrane"/>
    <property type="evidence" value="ECO:0007669"/>
    <property type="project" value="UniProtKB-SubCell"/>
</dbReference>
<dbReference type="Proteomes" id="UP000011777">
    <property type="component" value="Unassembled WGS sequence"/>
</dbReference>
<feature type="compositionally biased region" description="Low complexity" evidence="7">
    <location>
        <begin position="278"/>
        <end position="296"/>
    </location>
</feature>
<reference evidence="9 10" key="1">
    <citation type="submission" date="2013-02" db="EMBL/GenBank/DDBJ databases">
        <title>Genome sequence of Candida maltosa Xu316, a potential industrial strain for xylitol and ethanol production.</title>
        <authorList>
            <person name="Yu J."/>
            <person name="Wang Q."/>
            <person name="Geng X."/>
            <person name="Bao W."/>
            <person name="He P."/>
            <person name="Cai J."/>
        </authorList>
    </citation>
    <scope>NUCLEOTIDE SEQUENCE [LARGE SCALE GENOMIC DNA]</scope>
    <source>
        <strain evidence="10">Xu316</strain>
    </source>
</reference>
<evidence type="ECO:0000256" key="5">
    <source>
        <dbReference type="ARBA" id="ARBA00023136"/>
    </source>
</evidence>
<comment type="caution">
    <text evidence="9">The sequence shown here is derived from an EMBL/GenBank/DDBJ whole genome shotgun (WGS) entry which is preliminary data.</text>
</comment>
<evidence type="ECO:0000256" key="2">
    <source>
        <dbReference type="ARBA" id="ARBA00022692"/>
    </source>
</evidence>
<dbReference type="InterPro" id="IPR045064">
    <property type="entry name" value="Reticulon-like"/>
</dbReference>
<evidence type="ECO:0000256" key="4">
    <source>
        <dbReference type="ARBA" id="ARBA00022989"/>
    </source>
</evidence>
<dbReference type="AlphaFoldDB" id="M3JUA0"/>
<dbReference type="OMA" id="TGLMKQY"/>
<feature type="transmembrane region" description="Helical" evidence="6">
    <location>
        <begin position="67"/>
        <end position="88"/>
    </location>
</feature>
<evidence type="ECO:0000313" key="10">
    <source>
        <dbReference type="Proteomes" id="UP000011777"/>
    </source>
</evidence>
<dbReference type="PANTHER" id="PTHR10994:SF193">
    <property type="entry name" value="RETICULON-LIKE PROTEIN"/>
    <property type="match status" value="1"/>
</dbReference>
<sequence length="336" mass="35813">MSASIPNTSSSIPSESIQSSSNLPPTSSSAPIDHASLAASGASCPYHSSSSPCALLTWKDPIKTGKVFGSIVVGLIVFKTVNLFNIFFHLAYIGLLLSAAAEYSGKLVTGKGFLSNYKASQKSYAKKFNDEVLPELARINVHFEEKINKIVYAHDIEATLKAAGLSYILFKLTSWLSLYTLIFAAVVLIFTVPFIYTTYKKEIDAVVSDITKIVKSKTNEYTEAAHKAAAPHIDTLIQKTGPVGNFIKSKIPVRTAGSTVGDSRATSYGTDADKKVYSASATTPSSSEPTAAAHSTGASQFPNVPTSGLHPTTVEDVVNDVKTESSNFADANQHAF</sequence>
<dbReference type="InterPro" id="IPR003388">
    <property type="entry name" value="Reticulon"/>
</dbReference>
<organism evidence="9 10">
    <name type="scientific">Candida maltosa (strain Xu316)</name>
    <name type="common">Yeast</name>
    <dbReference type="NCBI Taxonomy" id="1245528"/>
    <lineage>
        <taxon>Eukaryota</taxon>
        <taxon>Fungi</taxon>
        <taxon>Dikarya</taxon>
        <taxon>Ascomycota</taxon>
        <taxon>Saccharomycotina</taxon>
        <taxon>Pichiomycetes</taxon>
        <taxon>Debaryomycetaceae</taxon>
        <taxon>Candida/Lodderomyces clade</taxon>
        <taxon>Candida</taxon>
    </lineage>
</organism>
<dbReference type="GO" id="GO:0009617">
    <property type="term" value="P:response to bacterium"/>
    <property type="evidence" value="ECO:0007669"/>
    <property type="project" value="InterPro"/>
</dbReference>
<evidence type="ECO:0000256" key="3">
    <source>
        <dbReference type="ARBA" id="ARBA00022824"/>
    </source>
</evidence>
<evidence type="ECO:0000256" key="6">
    <source>
        <dbReference type="RuleBase" id="RU363132"/>
    </source>
</evidence>
<dbReference type="EMBL" id="AOGT01002258">
    <property type="protein sequence ID" value="EMG45944.1"/>
    <property type="molecule type" value="Genomic_DNA"/>
</dbReference>
<dbReference type="STRING" id="1245528.M3JUA0"/>
<keyword evidence="5 6" id="KW-0472">Membrane</keyword>
<name>M3JUA0_CANMX</name>
<evidence type="ECO:0000313" key="9">
    <source>
        <dbReference type="EMBL" id="EMG45944.1"/>
    </source>
</evidence>
<proteinExistence type="predicted"/>
<feature type="compositionally biased region" description="Polar residues" evidence="7">
    <location>
        <begin position="297"/>
        <end position="310"/>
    </location>
</feature>
<keyword evidence="3 6" id="KW-0256">Endoplasmic reticulum</keyword>
<accession>M3JUA0</accession>
<keyword evidence="10" id="KW-1185">Reference proteome</keyword>
<protein>
    <recommendedName>
        <fullName evidence="6">Reticulon-like protein</fullName>
    </recommendedName>
</protein>
<dbReference type="Pfam" id="PF02453">
    <property type="entry name" value="Reticulon"/>
    <property type="match status" value="1"/>
</dbReference>
<evidence type="ECO:0000256" key="7">
    <source>
        <dbReference type="SAM" id="MobiDB-lite"/>
    </source>
</evidence>
<dbReference type="PROSITE" id="PS50845">
    <property type="entry name" value="RETICULON"/>
    <property type="match status" value="1"/>
</dbReference>
<dbReference type="OrthoDB" id="567788at2759"/>
<keyword evidence="2 6" id="KW-0812">Transmembrane</keyword>
<dbReference type="HOGENOM" id="CLU_050576_1_1_1"/>
<feature type="transmembrane region" description="Helical" evidence="6">
    <location>
        <begin position="176"/>
        <end position="196"/>
    </location>
</feature>
<keyword evidence="4 6" id="KW-1133">Transmembrane helix</keyword>
<evidence type="ECO:0000259" key="8">
    <source>
        <dbReference type="PROSITE" id="PS50845"/>
    </source>
</evidence>
<feature type="domain" description="Reticulon" evidence="8">
    <location>
        <begin position="52"/>
        <end position="268"/>
    </location>
</feature>
<comment type="subcellular location">
    <subcellularLocation>
        <location evidence="1 6">Endoplasmic reticulum membrane</location>
        <topology evidence="1 6">Multi-pass membrane protein</topology>
    </subcellularLocation>
</comment>